<accession>A0A0A9G5P5</accession>
<evidence type="ECO:0000313" key="1">
    <source>
        <dbReference type="EMBL" id="JAE18784.1"/>
    </source>
</evidence>
<organism evidence="1">
    <name type="scientific">Arundo donax</name>
    <name type="common">Giant reed</name>
    <name type="synonym">Donax arundinaceus</name>
    <dbReference type="NCBI Taxonomy" id="35708"/>
    <lineage>
        <taxon>Eukaryota</taxon>
        <taxon>Viridiplantae</taxon>
        <taxon>Streptophyta</taxon>
        <taxon>Embryophyta</taxon>
        <taxon>Tracheophyta</taxon>
        <taxon>Spermatophyta</taxon>
        <taxon>Magnoliopsida</taxon>
        <taxon>Liliopsida</taxon>
        <taxon>Poales</taxon>
        <taxon>Poaceae</taxon>
        <taxon>PACMAD clade</taxon>
        <taxon>Arundinoideae</taxon>
        <taxon>Arundineae</taxon>
        <taxon>Arundo</taxon>
    </lineage>
</organism>
<proteinExistence type="predicted"/>
<dbReference type="EMBL" id="GBRH01179112">
    <property type="protein sequence ID" value="JAE18784.1"/>
    <property type="molecule type" value="Transcribed_RNA"/>
</dbReference>
<name>A0A0A9G5P5_ARUDO</name>
<dbReference type="AlphaFoldDB" id="A0A0A9G5P5"/>
<reference evidence="1" key="2">
    <citation type="journal article" date="2015" name="Data Brief">
        <title>Shoot transcriptome of the giant reed, Arundo donax.</title>
        <authorList>
            <person name="Barrero R.A."/>
            <person name="Guerrero F.D."/>
            <person name="Moolhuijzen P."/>
            <person name="Goolsby J.A."/>
            <person name="Tidwell J."/>
            <person name="Bellgard S.E."/>
            <person name="Bellgard M.I."/>
        </authorList>
    </citation>
    <scope>NUCLEOTIDE SEQUENCE</scope>
    <source>
        <tissue evidence="1">Shoot tissue taken approximately 20 cm above the soil surface</tissue>
    </source>
</reference>
<reference evidence="1" key="1">
    <citation type="submission" date="2014-09" db="EMBL/GenBank/DDBJ databases">
        <authorList>
            <person name="Magalhaes I.L.F."/>
            <person name="Oliveira U."/>
            <person name="Santos F.R."/>
            <person name="Vidigal T.H.D.A."/>
            <person name="Brescovit A.D."/>
            <person name="Santos A.J."/>
        </authorList>
    </citation>
    <scope>NUCLEOTIDE SEQUENCE</scope>
    <source>
        <tissue evidence="1">Shoot tissue taken approximately 20 cm above the soil surface</tissue>
    </source>
</reference>
<sequence>MGIRFLSQPEPCTQVLPSLHRV</sequence>
<protein>
    <submittedName>
        <fullName evidence="1">Uncharacterized protein</fullName>
    </submittedName>
</protein>